<dbReference type="Proteomes" id="UP000271974">
    <property type="component" value="Unassembled WGS sequence"/>
</dbReference>
<dbReference type="OrthoDB" id="6045055at2759"/>
<sequence length="425" mass="48029">MPRLGEFSRVYVRKMVSSYPALILAILAFLTLWQTTNIRRSDERFGYLNLTSGVNVMAADLSVLVDTKTNIINADFKRAQNNPDGSIDVIFRVYRTPRSSEAKSTAVKLPQIHMNSSKSPAQIPPNGTVPRTAYPLTLGSDFLINTLTLCPLNTPVDYLIIVHSATAYFQRRRDIRETYGGRGVFGDVSQRVVFMLGTTTDPVATRMIQHEALRHGDLVQGRFRDSYHNLTHKAVMGFRWAASHCSQAKLILKIDDDVFVNTFKLVSDVLPVYTTSKRRIACHLRKAGTSPIVRGKGRWRVSDDEFKGYSRYPFDHCNGYFVIITADLLEPLVRAAWLNPFFWIDDVYVFGVLPATVGSVTFVNIRSNLTLHFPKGKTCVEKEGFNCNLLAISQYREGGMEALWYSLLSNMSDPLTTRFKLFQNS</sequence>
<evidence type="ECO:0000256" key="7">
    <source>
        <dbReference type="ARBA" id="ARBA00022989"/>
    </source>
</evidence>
<protein>
    <recommendedName>
        <fullName evidence="10">Hexosyltransferase</fullName>
        <ecNumber evidence="10">2.4.1.-</ecNumber>
    </recommendedName>
</protein>
<dbReference type="STRING" id="188477.A0A433TZ07"/>
<proteinExistence type="inferred from homology"/>
<dbReference type="EC" id="2.4.1.-" evidence="10"/>
<keyword evidence="4" id="KW-0808">Transferase</keyword>
<dbReference type="GO" id="GO:0006493">
    <property type="term" value="P:protein O-linked glycosylation"/>
    <property type="evidence" value="ECO:0007669"/>
    <property type="project" value="TreeGrafter"/>
</dbReference>
<name>A0A433TZ07_ELYCH</name>
<keyword evidence="6" id="KW-0735">Signal-anchor</keyword>
<dbReference type="GO" id="GO:0000139">
    <property type="term" value="C:Golgi membrane"/>
    <property type="evidence" value="ECO:0007669"/>
    <property type="project" value="UniProtKB-SubCell"/>
</dbReference>
<gene>
    <name evidence="11" type="ORF">EGW08_005415</name>
</gene>
<evidence type="ECO:0000313" key="11">
    <source>
        <dbReference type="EMBL" id="RUS86819.1"/>
    </source>
</evidence>
<keyword evidence="7" id="KW-1133">Transmembrane helix</keyword>
<keyword evidence="5" id="KW-0812">Transmembrane</keyword>
<keyword evidence="8 10" id="KW-0333">Golgi apparatus</keyword>
<evidence type="ECO:0000256" key="9">
    <source>
        <dbReference type="ARBA" id="ARBA00023136"/>
    </source>
</evidence>
<comment type="similarity">
    <text evidence="2 10">Belongs to the glycosyltransferase 31 family.</text>
</comment>
<keyword evidence="9" id="KW-0472">Membrane</keyword>
<evidence type="ECO:0000256" key="3">
    <source>
        <dbReference type="ARBA" id="ARBA00022676"/>
    </source>
</evidence>
<keyword evidence="12" id="KW-1185">Reference proteome</keyword>
<comment type="subcellular location">
    <subcellularLocation>
        <location evidence="1 10">Golgi apparatus membrane</location>
        <topology evidence="1 10">Single-pass type II membrane protein</topology>
    </subcellularLocation>
</comment>
<evidence type="ECO:0000256" key="4">
    <source>
        <dbReference type="ARBA" id="ARBA00022679"/>
    </source>
</evidence>
<evidence type="ECO:0000256" key="1">
    <source>
        <dbReference type="ARBA" id="ARBA00004323"/>
    </source>
</evidence>
<dbReference type="Gene3D" id="3.90.550.50">
    <property type="match status" value="1"/>
</dbReference>
<keyword evidence="3 10" id="KW-0328">Glycosyltransferase</keyword>
<evidence type="ECO:0000256" key="5">
    <source>
        <dbReference type="ARBA" id="ARBA00022692"/>
    </source>
</evidence>
<dbReference type="EMBL" id="RQTK01000127">
    <property type="protein sequence ID" value="RUS86819.1"/>
    <property type="molecule type" value="Genomic_DNA"/>
</dbReference>
<comment type="caution">
    <text evidence="11">The sequence shown here is derived from an EMBL/GenBank/DDBJ whole genome shotgun (WGS) entry which is preliminary data.</text>
</comment>
<organism evidence="11 12">
    <name type="scientific">Elysia chlorotica</name>
    <name type="common">Eastern emerald elysia</name>
    <name type="synonym">Sea slug</name>
    <dbReference type="NCBI Taxonomy" id="188477"/>
    <lineage>
        <taxon>Eukaryota</taxon>
        <taxon>Metazoa</taxon>
        <taxon>Spiralia</taxon>
        <taxon>Lophotrochozoa</taxon>
        <taxon>Mollusca</taxon>
        <taxon>Gastropoda</taxon>
        <taxon>Heterobranchia</taxon>
        <taxon>Euthyneura</taxon>
        <taxon>Panpulmonata</taxon>
        <taxon>Sacoglossa</taxon>
        <taxon>Placobranchoidea</taxon>
        <taxon>Plakobranchidae</taxon>
        <taxon>Elysia</taxon>
    </lineage>
</organism>
<dbReference type="Pfam" id="PF01762">
    <property type="entry name" value="Galactosyl_T"/>
    <property type="match status" value="1"/>
</dbReference>
<accession>A0A433TZ07</accession>
<dbReference type="GO" id="GO:0016758">
    <property type="term" value="F:hexosyltransferase activity"/>
    <property type="evidence" value="ECO:0007669"/>
    <property type="project" value="InterPro"/>
</dbReference>
<dbReference type="AlphaFoldDB" id="A0A433TZ07"/>
<dbReference type="InterPro" id="IPR002659">
    <property type="entry name" value="Glyco_trans_31"/>
</dbReference>
<evidence type="ECO:0000256" key="8">
    <source>
        <dbReference type="ARBA" id="ARBA00023034"/>
    </source>
</evidence>
<evidence type="ECO:0000313" key="12">
    <source>
        <dbReference type="Proteomes" id="UP000271974"/>
    </source>
</evidence>
<evidence type="ECO:0000256" key="10">
    <source>
        <dbReference type="RuleBase" id="RU363063"/>
    </source>
</evidence>
<dbReference type="PANTHER" id="PTHR11214">
    <property type="entry name" value="BETA-1,3-N-ACETYLGLUCOSAMINYLTRANSFERASE"/>
    <property type="match status" value="1"/>
</dbReference>
<evidence type="ECO:0000256" key="2">
    <source>
        <dbReference type="ARBA" id="ARBA00008661"/>
    </source>
</evidence>
<evidence type="ECO:0000256" key="6">
    <source>
        <dbReference type="ARBA" id="ARBA00022968"/>
    </source>
</evidence>
<reference evidence="11 12" key="1">
    <citation type="submission" date="2019-01" db="EMBL/GenBank/DDBJ databases">
        <title>A draft genome assembly of the solar-powered sea slug Elysia chlorotica.</title>
        <authorList>
            <person name="Cai H."/>
            <person name="Li Q."/>
            <person name="Fang X."/>
            <person name="Li J."/>
            <person name="Curtis N.E."/>
            <person name="Altenburger A."/>
            <person name="Shibata T."/>
            <person name="Feng M."/>
            <person name="Maeda T."/>
            <person name="Schwartz J.A."/>
            <person name="Shigenobu S."/>
            <person name="Lundholm N."/>
            <person name="Nishiyama T."/>
            <person name="Yang H."/>
            <person name="Hasebe M."/>
            <person name="Li S."/>
            <person name="Pierce S.K."/>
            <person name="Wang J."/>
        </authorList>
    </citation>
    <scope>NUCLEOTIDE SEQUENCE [LARGE SCALE GENOMIC DNA]</scope>
    <source>
        <strain evidence="11">EC2010</strain>
        <tissue evidence="11">Whole organism of an adult</tissue>
    </source>
</reference>
<dbReference type="PANTHER" id="PTHR11214:SF376">
    <property type="entry name" value="HEXOSYLTRANSFERASE"/>
    <property type="match status" value="1"/>
</dbReference>